<feature type="domain" description="AAA" evidence="1">
    <location>
        <begin position="2"/>
        <end position="64"/>
    </location>
</feature>
<evidence type="ECO:0000259" key="1">
    <source>
        <dbReference type="Pfam" id="PF13173"/>
    </source>
</evidence>
<dbReference type="Pfam" id="PF13173">
    <property type="entry name" value="AAA_14"/>
    <property type="match status" value="1"/>
</dbReference>
<dbReference type="PANTHER" id="PTHR33295">
    <property type="entry name" value="ATPASE"/>
    <property type="match status" value="1"/>
</dbReference>
<dbReference type="PANTHER" id="PTHR33295:SF8">
    <property type="entry name" value="AAA+ ATPASE DOMAIN-CONTAINING PROTEIN"/>
    <property type="match status" value="1"/>
</dbReference>
<evidence type="ECO:0000313" key="2">
    <source>
        <dbReference type="EMBL" id="SFU69405.1"/>
    </source>
</evidence>
<dbReference type="InterPro" id="IPR041682">
    <property type="entry name" value="AAA_14"/>
</dbReference>
<sequence>MFFLDEIQVVPDWEAFARRLLDSENIQLYLSGSSARMLPREVATTMRGRALDTTVDPFCFREFLRHQRSEPKSTARLTKALRSQLDAQLLQYLRQGGFPEAQGLDERSRLALLRSYIDVVLLRDVIERHNLSQPQVLRWLVQQLLANAAGSFSINKFHGDLRSRGVAISKDSLYQILGYLEDAFLVRTLRLCQKSKLGPRPGNDSAACAHKNRGRCWLFFDIK</sequence>
<organism evidence="2 3">
    <name type="scientific">Nitrosomonas eutropha</name>
    <dbReference type="NCBI Taxonomy" id="916"/>
    <lineage>
        <taxon>Bacteria</taxon>
        <taxon>Pseudomonadati</taxon>
        <taxon>Pseudomonadota</taxon>
        <taxon>Betaproteobacteria</taxon>
        <taxon>Nitrosomonadales</taxon>
        <taxon>Nitrosomonadaceae</taxon>
        <taxon>Nitrosomonas</taxon>
    </lineage>
</organism>
<evidence type="ECO:0000313" key="3">
    <source>
        <dbReference type="Proteomes" id="UP000183926"/>
    </source>
</evidence>
<dbReference type="AlphaFoldDB" id="A0A1I7I8V0"/>
<proteinExistence type="predicted"/>
<protein>
    <recommendedName>
        <fullName evidence="1">AAA domain-containing protein</fullName>
    </recommendedName>
</protein>
<gene>
    <name evidence="2" type="ORF">SAMN05216339_107123</name>
</gene>
<dbReference type="EMBL" id="FPBL01000007">
    <property type="protein sequence ID" value="SFU69405.1"/>
    <property type="molecule type" value="Genomic_DNA"/>
</dbReference>
<reference evidence="2 3" key="1">
    <citation type="submission" date="2016-10" db="EMBL/GenBank/DDBJ databases">
        <authorList>
            <person name="de Groot N.N."/>
        </authorList>
    </citation>
    <scope>NUCLEOTIDE SEQUENCE [LARGE SCALE GENOMIC DNA]</scope>
    <source>
        <strain evidence="2 3">Nm24</strain>
    </source>
</reference>
<accession>A0A1I7I8V0</accession>
<dbReference type="OrthoDB" id="9801684at2"/>
<name>A0A1I7I8V0_9PROT</name>
<dbReference type="Proteomes" id="UP000183926">
    <property type="component" value="Unassembled WGS sequence"/>
</dbReference>